<proteinExistence type="predicted"/>
<gene>
    <name evidence="1" type="ORF">FA13DRAFT_1239554</name>
</gene>
<evidence type="ECO:0000313" key="1">
    <source>
        <dbReference type="EMBL" id="TEB36235.1"/>
    </source>
</evidence>
<sequence>MHLPSVLECAAQSYYRVCTHAVSLHFLDLDASLSQFFLSYQPLFNSCMGSATVYSIFIIRTCLLIFITHRFSVSASFSYSSYPSLFSQRSYYSPMFPSS</sequence>
<reference evidence="1 2" key="1">
    <citation type="journal article" date="2019" name="Nat. Ecol. Evol.">
        <title>Megaphylogeny resolves global patterns of mushroom evolution.</title>
        <authorList>
            <person name="Varga T."/>
            <person name="Krizsan K."/>
            <person name="Foldi C."/>
            <person name="Dima B."/>
            <person name="Sanchez-Garcia M."/>
            <person name="Sanchez-Ramirez S."/>
            <person name="Szollosi G.J."/>
            <person name="Szarkandi J.G."/>
            <person name="Papp V."/>
            <person name="Albert L."/>
            <person name="Andreopoulos W."/>
            <person name="Angelini C."/>
            <person name="Antonin V."/>
            <person name="Barry K.W."/>
            <person name="Bougher N.L."/>
            <person name="Buchanan P."/>
            <person name="Buyck B."/>
            <person name="Bense V."/>
            <person name="Catcheside P."/>
            <person name="Chovatia M."/>
            <person name="Cooper J."/>
            <person name="Damon W."/>
            <person name="Desjardin D."/>
            <person name="Finy P."/>
            <person name="Geml J."/>
            <person name="Haridas S."/>
            <person name="Hughes K."/>
            <person name="Justo A."/>
            <person name="Karasinski D."/>
            <person name="Kautmanova I."/>
            <person name="Kiss B."/>
            <person name="Kocsube S."/>
            <person name="Kotiranta H."/>
            <person name="LaButti K.M."/>
            <person name="Lechner B.E."/>
            <person name="Liimatainen K."/>
            <person name="Lipzen A."/>
            <person name="Lukacs Z."/>
            <person name="Mihaltcheva S."/>
            <person name="Morgado L.N."/>
            <person name="Niskanen T."/>
            <person name="Noordeloos M.E."/>
            <person name="Ohm R.A."/>
            <person name="Ortiz-Santana B."/>
            <person name="Ovrebo C."/>
            <person name="Racz N."/>
            <person name="Riley R."/>
            <person name="Savchenko A."/>
            <person name="Shiryaev A."/>
            <person name="Soop K."/>
            <person name="Spirin V."/>
            <person name="Szebenyi C."/>
            <person name="Tomsovsky M."/>
            <person name="Tulloss R.E."/>
            <person name="Uehling J."/>
            <person name="Grigoriev I.V."/>
            <person name="Vagvolgyi C."/>
            <person name="Papp T."/>
            <person name="Martin F.M."/>
            <person name="Miettinen O."/>
            <person name="Hibbett D.S."/>
            <person name="Nagy L.G."/>
        </authorList>
    </citation>
    <scope>NUCLEOTIDE SEQUENCE [LARGE SCALE GENOMIC DNA]</scope>
    <source>
        <strain evidence="1 2">FP101781</strain>
    </source>
</reference>
<keyword evidence="2" id="KW-1185">Reference proteome</keyword>
<protein>
    <submittedName>
        <fullName evidence="1">Uncharacterized protein</fullName>
    </submittedName>
</protein>
<dbReference type="EMBL" id="QPFP01000006">
    <property type="protein sequence ID" value="TEB36235.1"/>
    <property type="molecule type" value="Genomic_DNA"/>
</dbReference>
<accession>A0A4Y7TPW4</accession>
<dbReference type="Proteomes" id="UP000298030">
    <property type="component" value="Unassembled WGS sequence"/>
</dbReference>
<name>A0A4Y7TPW4_COPMI</name>
<organism evidence="1 2">
    <name type="scientific">Coprinellus micaceus</name>
    <name type="common">Glistening ink-cap mushroom</name>
    <name type="synonym">Coprinus micaceus</name>
    <dbReference type="NCBI Taxonomy" id="71717"/>
    <lineage>
        <taxon>Eukaryota</taxon>
        <taxon>Fungi</taxon>
        <taxon>Dikarya</taxon>
        <taxon>Basidiomycota</taxon>
        <taxon>Agaricomycotina</taxon>
        <taxon>Agaricomycetes</taxon>
        <taxon>Agaricomycetidae</taxon>
        <taxon>Agaricales</taxon>
        <taxon>Agaricineae</taxon>
        <taxon>Psathyrellaceae</taxon>
        <taxon>Coprinellus</taxon>
    </lineage>
</organism>
<evidence type="ECO:0000313" key="2">
    <source>
        <dbReference type="Proteomes" id="UP000298030"/>
    </source>
</evidence>
<comment type="caution">
    <text evidence="1">The sequence shown here is derived from an EMBL/GenBank/DDBJ whole genome shotgun (WGS) entry which is preliminary data.</text>
</comment>
<dbReference type="AlphaFoldDB" id="A0A4Y7TPW4"/>